<evidence type="ECO:0000313" key="2">
    <source>
        <dbReference type="EMBL" id="NJC33126.1"/>
    </source>
</evidence>
<proteinExistence type="predicted"/>
<gene>
    <name evidence="2" type="ORF">GGR88_000600</name>
</gene>
<organism evidence="2 3">
    <name type="scientific">Sphingomonas jejuensis</name>
    <dbReference type="NCBI Taxonomy" id="904715"/>
    <lineage>
        <taxon>Bacteria</taxon>
        <taxon>Pseudomonadati</taxon>
        <taxon>Pseudomonadota</taxon>
        <taxon>Alphaproteobacteria</taxon>
        <taxon>Sphingomonadales</taxon>
        <taxon>Sphingomonadaceae</taxon>
        <taxon>Sphingomonas</taxon>
    </lineage>
</organism>
<comment type="caution">
    <text evidence="2">The sequence shown here is derived from an EMBL/GenBank/DDBJ whole genome shotgun (WGS) entry which is preliminary data.</text>
</comment>
<evidence type="ECO:0000256" key="1">
    <source>
        <dbReference type="SAM" id="MobiDB-lite"/>
    </source>
</evidence>
<feature type="region of interest" description="Disordered" evidence="1">
    <location>
        <begin position="251"/>
        <end position="273"/>
    </location>
</feature>
<dbReference type="Proteomes" id="UP000734218">
    <property type="component" value="Unassembled WGS sequence"/>
</dbReference>
<feature type="compositionally biased region" description="Pro residues" evidence="1">
    <location>
        <begin position="253"/>
        <end position="263"/>
    </location>
</feature>
<protein>
    <submittedName>
        <fullName evidence="2">Uncharacterized protein</fullName>
    </submittedName>
</protein>
<accession>A0ABX0XK69</accession>
<reference evidence="2 3" key="1">
    <citation type="submission" date="2020-03" db="EMBL/GenBank/DDBJ databases">
        <title>Genomic Encyclopedia of Type Strains, Phase IV (KMG-IV): sequencing the most valuable type-strain genomes for metagenomic binning, comparative biology and taxonomic classification.</title>
        <authorList>
            <person name="Goeker M."/>
        </authorList>
    </citation>
    <scope>NUCLEOTIDE SEQUENCE [LARGE SCALE GENOMIC DNA]</scope>
    <source>
        <strain evidence="2 3">DSM 27651</strain>
    </source>
</reference>
<sequence length="273" mass="29636">MTKKKIDATPKTTTAALATLPEAKLAPLFGSPLALDKLPGSRGDVTREEGVTLVTGRAYATRDRTVPASEVFFVPGAKPRGDGPWLGEADKLSWRDEETGFECIMLRDTHGGHLCGYVGIPRGHPLWGWDHNAVPAELGVEVHGGLTYSRICAEGPSPARRLVAEARRICHVPPSAVRYMPLEHATEHRPGDAHAWWFGFSCDHVYDVVPGDRGDRARFLGAETAAEYRDDAYVVREILNLARQLRAIADGAPVPPREGPPLPAFGLDPKKGA</sequence>
<evidence type="ECO:0000313" key="3">
    <source>
        <dbReference type="Proteomes" id="UP000734218"/>
    </source>
</evidence>
<keyword evidence="3" id="KW-1185">Reference proteome</keyword>
<dbReference type="EMBL" id="JAATJE010000001">
    <property type="protein sequence ID" value="NJC33126.1"/>
    <property type="molecule type" value="Genomic_DNA"/>
</dbReference>
<dbReference type="RefSeq" id="WP_167952859.1">
    <property type="nucleotide sequence ID" value="NZ_JAATJE010000001.1"/>
</dbReference>
<name>A0ABX0XK69_9SPHN</name>